<feature type="region of interest" description="Disordered" evidence="2">
    <location>
        <begin position="200"/>
        <end position="239"/>
    </location>
</feature>
<name>A0ABW6IHD3_9CYAN</name>
<evidence type="ECO:0000313" key="4">
    <source>
        <dbReference type="Proteomes" id="UP001600165"/>
    </source>
</evidence>
<dbReference type="Proteomes" id="UP001600165">
    <property type="component" value="Unassembled WGS sequence"/>
</dbReference>
<protein>
    <submittedName>
        <fullName evidence="3">DivIVA domain-containing protein</fullName>
    </submittedName>
</protein>
<accession>A0ABW6IHD3</accession>
<comment type="caution">
    <text evidence="3">The sequence shown here is derived from an EMBL/GenBank/DDBJ whole genome shotgun (WGS) entry which is preliminary data.</text>
</comment>
<evidence type="ECO:0000256" key="2">
    <source>
        <dbReference type="SAM" id="MobiDB-lite"/>
    </source>
</evidence>
<keyword evidence="1" id="KW-0175">Coiled coil</keyword>
<organism evidence="3 4">
    <name type="scientific">Almyronema epifaneia S1</name>
    <dbReference type="NCBI Taxonomy" id="2991925"/>
    <lineage>
        <taxon>Bacteria</taxon>
        <taxon>Bacillati</taxon>
        <taxon>Cyanobacteriota</taxon>
        <taxon>Cyanophyceae</taxon>
        <taxon>Nodosilineales</taxon>
        <taxon>Nodosilineaceae</taxon>
        <taxon>Almyronema</taxon>
        <taxon>Almyronema epifaneia</taxon>
    </lineage>
</organism>
<feature type="compositionally biased region" description="Polar residues" evidence="2">
    <location>
        <begin position="206"/>
        <end position="224"/>
    </location>
</feature>
<sequence>MLRPEPSRINPQASNANLNEQPAPELVVPGAGNIDLQQALNRIEEIVLDSPRIPFSRRTLIDEELLLDQLDMVRLNLPTAFREAKQVVQRREELLLEAEQIAEEIVVAAEQRAAQILDELGIMRQAEQEAQRLRHQVNQECDALQSQTLAEIEQLRQQAKQEWEQMRQQALAEAQEIQQEADAYADHVLQQMERQFSDMLRVVRNGRQQLQPPTANNDRTSTRVGRSREAHNPKRSPQP</sequence>
<feature type="compositionally biased region" description="Polar residues" evidence="2">
    <location>
        <begin position="9"/>
        <end position="20"/>
    </location>
</feature>
<proteinExistence type="predicted"/>
<keyword evidence="4" id="KW-1185">Reference proteome</keyword>
<feature type="coiled-coil region" evidence="1">
    <location>
        <begin position="84"/>
        <end position="187"/>
    </location>
</feature>
<feature type="region of interest" description="Disordered" evidence="2">
    <location>
        <begin position="1"/>
        <end position="23"/>
    </location>
</feature>
<dbReference type="RefSeq" id="WP_377966525.1">
    <property type="nucleotide sequence ID" value="NZ_JBHZOL010000088.1"/>
</dbReference>
<evidence type="ECO:0000313" key="3">
    <source>
        <dbReference type="EMBL" id="MFE4107629.1"/>
    </source>
</evidence>
<gene>
    <name evidence="3" type="ORF">ACFVKH_15150</name>
</gene>
<reference evidence="3 4" key="1">
    <citation type="submission" date="2024-10" db="EMBL/GenBank/DDBJ databases">
        <authorList>
            <person name="Ratan Roy A."/>
            <person name="Morales Sandoval P.H."/>
            <person name="De Los Santos Villalobos S."/>
            <person name="Chakraborty S."/>
            <person name="Mukherjee J."/>
        </authorList>
    </citation>
    <scope>NUCLEOTIDE SEQUENCE [LARGE SCALE GENOMIC DNA]</scope>
    <source>
        <strain evidence="3 4">S1</strain>
    </source>
</reference>
<dbReference type="EMBL" id="JBHZOL010000088">
    <property type="protein sequence ID" value="MFE4107629.1"/>
    <property type="molecule type" value="Genomic_DNA"/>
</dbReference>
<evidence type="ECO:0000256" key="1">
    <source>
        <dbReference type="SAM" id="Coils"/>
    </source>
</evidence>